<evidence type="ECO:0000313" key="2">
    <source>
        <dbReference type="Proteomes" id="UP000225215"/>
    </source>
</evidence>
<proteinExistence type="predicted"/>
<dbReference type="Proteomes" id="UP000225215">
    <property type="component" value="Segment"/>
</dbReference>
<protein>
    <submittedName>
        <fullName evidence="1">Uncharacterized protein</fullName>
    </submittedName>
</protein>
<accession>A0A219YCE8</accession>
<organism evidence="1 2">
    <name type="scientific">Aeromonas phage 65.2</name>
    <dbReference type="NCBI Taxonomy" id="1932896"/>
    <lineage>
        <taxon>Viruses</taxon>
        <taxon>Duplodnaviria</taxon>
        <taxon>Heunggongvirae</taxon>
        <taxon>Uroviricota</taxon>
        <taxon>Caudoviricetes</taxon>
        <taxon>Pantevenvirales</taxon>
        <taxon>Straboviridae</taxon>
        <taxon>Emmerichvirinae</taxon>
        <taxon>Ishigurovirus</taxon>
        <taxon>Ishigurovirus osborne</taxon>
    </lineage>
</organism>
<reference evidence="1 2" key="1">
    <citation type="journal article" date="2017" name="Sci. Rep.">
        <title>Characterization and diversity of phages infecting Aeromonas salmonicida subsp. salmonicida.</title>
        <authorList>
            <person name="Vincent A.T."/>
            <person name="Paquet V.E."/>
            <person name="Bernatchez A."/>
            <person name="Tremblay D.M."/>
            <person name="Moineau S."/>
            <person name="Charette S.J."/>
        </authorList>
    </citation>
    <scope>NUCLEOTIDE SEQUENCE [LARGE SCALE GENOMIC DNA]</scope>
</reference>
<evidence type="ECO:0000313" key="1">
    <source>
        <dbReference type="EMBL" id="APU01625.1"/>
    </source>
</evidence>
<sequence>MKDYKITVTGQTGSISYEVRKTLKGATSFAKRICNEAFYGEECTIEIVEV</sequence>
<name>A0A219YCE8_9CAUD</name>
<dbReference type="EMBL" id="KY290955">
    <property type="protein sequence ID" value="APU01625.1"/>
    <property type="molecule type" value="Genomic_DNA"/>
</dbReference>